<dbReference type="InterPro" id="IPR002213">
    <property type="entry name" value="UDP_glucos_trans"/>
</dbReference>
<evidence type="ECO:0000256" key="4">
    <source>
        <dbReference type="ARBA" id="ARBA00022676"/>
    </source>
</evidence>
<dbReference type="Ensembl" id="ENSLLET00000000031.1">
    <property type="protein sequence ID" value="ENSLLEP00000000028.1"/>
    <property type="gene ID" value="ENSLLEG00000000027.1"/>
</dbReference>
<dbReference type="PANTHER" id="PTHR48043">
    <property type="entry name" value="EG:EG0003.4 PROTEIN-RELATED"/>
    <property type="match status" value="1"/>
</dbReference>
<comment type="similarity">
    <text evidence="2">Belongs to the UDP-glycosyltransferase family.</text>
</comment>
<dbReference type="OrthoDB" id="5835829at2759"/>
<evidence type="ECO:0000256" key="11">
    <source>
        <dbReference type="ARBA" id="ARBA00047475"/>
    </source>
</evidence>
<dbReference type="GeneTree" id="ENSGT00940000161263"/>
<dbReference type="SUPFAM" id="SSF53756">
    <property type="entry name" value="UDP-Glycosyltransferase/glycogen phosphorylase"/>
    <property type="match status" value="1"/>
</dbReference>
<comment type="catalytic activity">
    <reaction evidence="11">
        <text>glucuronate acceptor + UDP-alpha-D-glucuronate = acceptor beta-D-glucuronoside + UDP + H(+)</text>
        <dbReference type="Rhea" id="RHEA:21032"/>
        <dbReference type="ChEBI" id="CHEBI:15378"/>
        <dbReference type="ChEBI" id="CHEBI:58052"/>
        <dbReference type="ChEBI" id="CHEBI:58223"/>
        <dbReference type="ChEBI" id="CHEBI:132367"/>
        <dbReference type="ChEBI" id="CHEBI:132368"/>
        <dbReference type="EC" id="2.4.1.17"/>
    </reaction>
</comment>
<dbReference type="InterPro" id="IPR050271">
    <property type="entry name" value="UDP-glycosyltransferase"/>
</dbReference>
<keyword evidence="13" id="KW-1185">Reference proteome</keyword>
<keyword evidence="9" id="KW-0472">Membrane</keyword>
<dbReference type="Gene3D" id="3.40.50.2000">
    <property type="entry name" value="Glycogen Phosphorylase B"/>
    <property type="match status" value="1"/>
</dbReference>
<evidence type="ECO:0000256" key="1">
    <source>
        <dbReference type="ARBA" id="ARBA00004167"/>
    </source>
</evidence>
<keyword evidence="10" id="KW-0325">Glycoprotein</keyword>
<dbReference type="EC" id="2.4.1.17" evidence="3"/>
<reference evidence="12" key="1">
    <citation type="submission" date="2025-08" db="UniProtKB">
        <authorList>
            <consortium name="Ensembl"/>
        </authorList>
    </citation>
    <scope>IDENTIFICATION</scope>
</reference>
<evidence type="ECO:0000256" key="3">
    <source>
        <dbReference type="ARBA" id="ARBA00012544"/>
    </source>
</evidence>
<keyword evidence="8" id="KW-1133">Transmembrane helix</keyword>
<keyword evidence="6" id="KW-0812">Transmembrane</keyword>
<proteinExistence type="inferred from homology"/>
<evidence type="ECO:0000256" key="10">
    <source>
        <dbReference type="ARBA" id="ARBA00023180"/>
    </source>
</evidence>
<keyword evidence="7" id="KW-0732">Signal</keyword>
<keyword evidence="4" id="KW-0328">Glycosyltransferase</keyword>
<evidence type="ECO:0000313" key="12">
    <source>
        <dbReference type="Ensembl" id="ENSLLEP00000000028.1"/>
    </source>
</evidence>
<accession>A0A8C5LGD9</accession>
<dbReference type="GO" id="GO:0043541">
    <property type="term" value="C:UDP-N-acetylglucosamine transferase complex"/>
    <property type="evidence" value="ECO:0007669"/>
    <property type="project" value="TreeGrafter"/>
</dbReference>
<dbReference type="GO" id="GO:0015020">
    <property type="term" value="F:glucuronosyltransferase activity"/>
    <property type="evidence" value="ECO:0007669"/>
    <property type="project" value="UniProtKB-EC"/>
</dbReference>
<evidence type="ECO:0000256" key="2">
    <source>
        <dbReference type="ARBA" id="ARBA00009995"/>
    </source>
</evidence>
<dbReference type="Pfam" id="PF00201">
    <property type="entry name" value="UDPGT"/>
    <property type="match status" value="1"/>
</dbReference>
<comment type="subcellular location">
    <subcellularLocation>
        <location evidence="1">Membrane</location>
        <topology evidence="1">Single-pass membrane protein</topology>
    </subcellularLocation>
</comment>
<evidence type="ECO:0000313" key="13">
    <source>
        <dbReference type="Proteomes" id="UP000694569"/>
    </source>
</evidence>
<evidence type="ECO:0000256" key="9">
    <source>
        <dbReference type="ARBA" id="ARBA00023136"/>
    </source>
</evidence>
<organism evidence="12 13">
    <name type="scientific">Leptobrachium leishanense</name>
    <name type="common">Leishan spiny toad</name>
    <dbReference type="NCBI Taxonomy" id="445787"/>
    <lineage>
        <taxon>Eukaryota</taxon>
        <taxon>Metazoa</taxon>
        <taxon>Chordata</taxon>
        <taxon>Craniata</taxon>
        <taxon>Vertebrata</taxon>
        <taxon>Euteleostomi</taxon>
        <taxon>Amphibia</taxon>
        <taxon>Batrachia</taxon>
        <taxon>Anura</taxon>
        <taxon>Pelobatoidea</taxon>
        <taxon>Megophryidae</taxon>
        <taxon>Leptobrachium</taxon>
    </lineage>
</organism>
<keyword evidence="5" id="KW-0808">Transferase</keyword>
<reference evidence="12" key="2">
    <citation type="submission" date="2025-09" db="UniProtKB">
        <authorList>
            <consortium name="Ensembl"/>
        </authorList>
    </citation>
    <scope>IDENTIFICATION</scope>
</reference>
<name>A0A8C5LGD9_9ANUR</name>
<protein>
    <recommendedName>
        <fullName evidence="3">glucuronosyltransferase</fullName>
        <ecNumber evidence="3">2.4.1.17</ecNumber>
    </recommendedName>
</protein>
<dbReference type="Proteomes" id="UP000694569">
    <property type="component" value="Unplaced"/>
</dbReference>
<dbReference type="PANTHER" id="PTHR48043:SF24">
    <property type="entry name" value="UDP-GLUCURONOSYLTRANSFERASE 3A2"/>
    <property type="match status" value="1"/>
</dbReference>
<evidence type="ECO:0000256" key="5">
    <source>
        <dbReference type="ARBA" id="ARBA00022679"/>
    </source>
</evidence>
<evidence type="ECO:0000256" key="6">
    <source>
        <dbReference type="ARBA" id="ARBA00022692"/>
    </source>
</evidence>
<evidence type="ECO:0000256" key="8">
    <source>
        <dbReference type="ARBA" id="ARBA00022989"/>
    </source>
</evidence>
<dbReference type="AlphaFoldDB" id="A0A8C5LGD9"/>
<sequence length="389" mass="44540">MPNTADLKTSLNIGFYRLAGFHSSLLSVPLDCERLRHTLRPSGMASQTKCIFIVFFIQQFLLLQGAKILTVCLVGGSHYLLMDEVSRVLHNNGHQVRLFYQATEVSLPGYKERQSPFPVTKMTMDETYAKKFNDFTMMRRADFFKSRNGFSSFLQFMGELAYQCKITLNQSSVFESLKEEKFDIAVIDAFNPCTFLIAEKLGLPYIAFFPILFSNAPLVGLPTPLSYVPIYKSQLTDRMDFFQRLKNTFMYLGSHVVEKIIQSKYDDAINEHFPAESRPVISELFLKAELWFYNIDFTIEFARPLLPHVQYIGGLLAKPAEPVSQVSLPFLREIISRIKGGAGIFGPLYLGYHVFYRDGSDVVGKAIVWPFQCSATRLHYIYIKIKQYS</sequence>
<evidence type="ECO:0000256" key="7">
    <source>
        <dbReference type="ARBA" id="ARBA00022729"/>
    </source>
</evidence>